<name>A0ABY8HTE1_ENSAD</name>
<dbReference type="RefSeq" id="WP_034799973.1">
    <property type="nucleotide sequence ID" value="NZ_CP015882.1"/>
</dbReference>
<protein>
    <submittedName>
        <fullName evidence="1">Uncharacterized protein</fullName>
    </submittedName>
</protein>
<gene>
    <name evidence="1" type="ORF">P4B07_30685</name>
</gene>
<organism evidence="1 2">
    <name type="scientific">Ensifer adhaerens</name>
    <name type="common">Sinorhizobium morelense</name>
    <dbReference type="NCBI Taxonomy" id="106592"/>
    <lineage>
        <taxon>Bacteria</taxon>
        <taxon>Pseudomonadati</taxon>
        <taxon>Pseudomonadota</taxon>
        <taxon>Alphaproteobacteria</taxon>
        <taxon>Hyphomicrobiales</taxon>
        <taxon>Rhizobiaceae</taxon>
        <taxon>Sinorhizobium/Ensifer group</taxon>
        <taxon>Ensifer</taxon>
    </lineage>
</organism>
<evidence type="ECO:0000313" key="2">
    <source>
        <dbReference type="Proteomes" id="UP001214094"/>
    </source>
</evidence>
<evidence type="ECO:0000313" key="1">
    <source>
        <dbReference type="EMBL" id="WFP95398.1"/>
    </source>
</evidence>
<proteinExistence type="predicted"/>
<dbReference type="Proteomes" id="UP001214094">
    <property type="component" value="Plasmid unnamedB"/>
</dbReference>
<sequence>MTQSKGTFVTTRKEIADRVVAKWPECGMAIERDAEVEVLLKLRFTGDVPIDCIRRRYLKLLQERRPGRKVD</sequence>
<reference evidence="1 2" key="1">
    <citation type="submission" date="2023-03" db="EMBL/GenBank/DDBJ databases">
        <title>Comparative genome and transcriptome analysis combination mining strategies for increasing vitamin B12 production of Ensifer adhaerens strain.</title>
        <authorList>
            <person name="Yongheng L."/>
        </authorList>
    </citation>
    <scope>NUCLEOTIDE SEQUENCE [LARGE SCALE GENOMIC DNA]</scope>
    <source>
        <strain evidence="1 2">Casida A-T305</strain>
        <plasmid evidence="1 2">unnamedB</plasmid>
    </source>
</reference>
<dbReference type="GeneID" id="29523409"/>
<keyword evidence="2" id="KW-1185">Reference proteome</keyword>
<accession>A0ABY8HTE1</accession>
<dbReference type="EMBL" id="CP121310">
    <property type="protein sequence ID" value="WFP95398.1"/>
    <property type="molecule type" value="Genomic_DNA"/>
</dbReference>
<geneLocation type="plasmid" evidence="1 2">
    <name>unnamedB</name>
</geneLocation>
<keyword evidence="1" id="KW-0614">Plasmid</keyword>